<organism evidence="1 2">
    <name type="scientific">Sphingobacterium psychroaquaticum</name>
    <dbReference type="NCBI Taxonomy" id="561061"/>
    <lineage>
        <taxon>Bacteria</taxon>
        <taxon>Pseudomonadati</taxon>
        <taxon>Bacteroidota</taxon>
        <taxon>Sphingobacteriia</taxon>
        <taxon>Sphingobacteriales</taxon>
        <taxon>Sphingobacteriaceae</taxon>
        <taxon>Sphingobacterium</taxon>
    </lineage>
</organism>
<dbReference type="OrthoDB" id="982482at2"/>
<evidence type="ECO:0000313" key="1">
    <source>
        <dbReference type="EMBL" id="SMG38109.1"/>
    </source>
</evidence>
<dbReference type="Proteomes" id="UP000192980">
    <property type="component" value="Unassembled WGS sequence"/>
</dbReference>
<dbReference type="AlphaFoldDB" id="A0A1X7KB94"/>
<keyword evidence="2" id="KW-1185">Reference proteome</keyword>
<dbReference type="InterPro" id="IPR020018">
    <property type="entry name" value="Motility-assoc_lipoprot_GldH"/>
</dbReference>
<dbReference type="EMBL" id="FXAU01000005">
    <property type="protein sequence ID" value="SMG38109.1"/>
    <property type="molecule type" value="Genomic_DNA"/>
</dbReference>
<dbReference type="RefSeq" id="WP_085473416.1">
    <property type="nucleotide sequence ID" value="NZ_CP038029.1"/>
</dbReference>
<dbReference type="STRING" id="561061.SAMN05660862_2675"/>
<proteinExistence type="predicted"/>
<dbReference type="NCBIfam" id="TIGR03511">
    <property type="entry name" value="GldH_lipo"/>
    <property type="match status" value="1"/>
</dbReference>
<keyword evidence="1" id="KW-0449">Lipoprotein</keyword>
<evidence type="ECO:0000313" key="2">
    <source>
        <dbReference type="Proteomes" id="UP000192980"/>
    </source>
</evidence>
<protein>
    <submittedName>
        <fullName evidence="1">Gliding motility-associated lipoprotein GldH</fullName>
    </submittedName>
</protein>
<sequence>MRKIVFTAFSFLLLFATACEQQNFYEVNKPILNRSWAYNSMPTFDVKIDDNKAHYDVYIHVRHTGDYNYSNLFFLLHEKGPKVQDTAYRYEVKFAELDGRWMGKNAGSLYSNEVLVKKDFTFPDTGLYHFSVEQNMRENPLKHIADIGIKLIKKP</sequence>
<name>A0A1X7KB94_9SPHI</name>
<dbReference type="PROSITE" id="PS51257">
    <property type="entry name" value="PROKAR_LIPOPROTEIN"/>
    <property type="match status" value="1"/>
</dbReference>
<reference evidence="1 2" key="1">
    <citation type="submission" date="2017-04" db="EMBL/GenBank/DDBJ databases">
        <authorList>
            <person name="Afonso C.L."/>
            <person name="Miller P.J."/>
            <person name="Scott M.A."/>
            <person name="Spackman E."/>
            <person name="Goraichik I."/>
            <person name="Dimitrov K.M."/>
            <person name="Suarez D.L."/>
            <person name="Swayne D.E."/>
        </authorList>
    </citation>
    <scope>NUCLEOTIDE SEQUENCE [LARGE SCALE GENOMIC DNA]</scope>
    <source>
        <strain evidence="1 2">DSM 22418</strain>
    </source>
</reference>
<dbReference type="Pfam" id="PF14109">
    <property type="entry name" value="GldH_lipo"/>
    <property type="match status" value="1"/>
</dbReference>
<gene>
    <name evidence="1" type="ORF">SAMN05660862_2675</name>
</gene>
<accession>A0A1X7KB94</accession>